<dbReference type="PANTHER" id="PTHR47520:SF14">
    <property type="entry name" value="CX DOMAIN-CONTAINING PROTEIN"/>
    <property type="match status" value="1"/>
</dbReference>
<evidence type="ECO:0000313" key="4">
    <source>
        <dbReference type="Proteomes" id="UP000230233"/>
    </source>
</evidence>
<organism evidence="3 4">
    <name type="scientific">Caenorhabditis nigoni</name>
    <dbReference type="NCBI Taxonomy" id="1611254"/>
    <lineage>
        <taxon>Eukaryota</taxon>
        <taxon>Metazoa</taxon>
        <taxon>Ecdysozoa</taxon>
        <taxon>Nematoda</taxon>
        <taxon>Chromadorea</taxon>
        <taxon>Rhabditida</taxon>
        <taxon>Rhabditina</taxon>
        <taxon>Rhabditomorpha</taxon>
        <taxon>Rhabditoidea</taxon>
        <taxon>Rhabditidae</taxon>
        <taxon>Peloderinae</taxon>
        <taxon>Caenorhabditis</taxon>
    </lineage>
</organism>
<keyword evidence="4" id="KW-1185">Reference proteome</keyword>
<name>A0A2G5TK54_9PELO</name>
<accession>A0A2G5TK54</accession>
<evidence type="ECO:0000259" key="2">
    <source>
        <dbReference type="Pfam" id="PF01705"/>
    </source>
</evidence>
<feature type="domain" description="CX" evidence="2">
    <location>
        <begin position="131"/>
        <end position="187"/>
    </location>
</feature>
<dbReference type="Pfam" id="PF01705">
    <property type="entry name" value="CX"/>
    <property type="match status" value="1"/>
</dbReference>
<reference evidence="4" key="1">
    <citation type="submission" date="2017-10" db="EMBL/GenBank/DDBJ databases">
        <title>Rapid genome shrinkage in a self-fertile nematode reveals novel sperm competition proteins.</title>
        <authorList>
            <person name="Yin D."/>
            <person name="Schwarz E.M."/>
            <person name="Thomas C.G."/>
            <person name="Felde R.L."/>
            <person name="Korf I.F."/>
            <person name="Cutter A.D."/>
            <person name="Schartner C.M."/>
            <person name="Ralston E.J."/>
            <person name="Meyer B.J."/>
            <person name="Haag E.S."/>
        </authorList>
    </citation>
    <scope>NUCLEOTIDE SEQUENCE [LARGE SCALE GENOMIC DNA]</scope>
    <source>
        <strain evidence="4">JU1422</strain>
    </source>
</reference>
<evidence type="ECO:0000256" key="1">
    <source>
        <dbReference type="SAM" id="Phobius"/>
    </source>
</evidence>
<keyword evidence="1" id="KW-0472">Membrane</keyword>
<protein>
    <recommendedName>
        <fullName evidence="2">CX domain-containing protein</fullName>
    </recommendedName>
</protein>
<comment type="caution">
    <text evidence="3">The sequence shown here is derived from an EMBL/GenBank/DDBJ whole genome shotgun (WGS) entry which is preliminary data.</text>
</comment>
<feature type="transmembrane region" description="Helical" evidence="1">
    <location>
        <begin position="191"/>
        <end position="213"/>
    </location>
</feature>
<evidence type="ECO:0000313" key="3">
    <source>
        <dbReference type="EMBL" id="PIC27623.1"/>
    </source>
</evidence>
<dbReference type="PANTHER" id="PTHR47520">
    <property type="entry name" value="CX DOMAIN-CONTAINING PROTEIN-RELATED"/>
    <property type="match status" value="1"/>
</dbReference>
<dbReference type="OrthoDB" id="5822548at2759"/>
<dbReference type="InterPro" id="IPR002619">
    <property type="entry name" value="CX"/>
</dbReference>
<sequence>MKVETFLSFPLKYLLHLFAGCLRLLRFVFLTSHSVYSYIHWPKIDFSMNQKVTTLLFIVSSLVLVNTDASQKRVKRMRLLTDSDDRTEHTDEFYASMFSPKNSEKLFTKDAEGILTIRDQDSSFEVLGVKYYWYGLLYSFWKDSRTCYYPAGRDPEMEKVRFPDGSPVKDIIFGCYKFQRCCGTECCFETVIAAAGGLIMLIASIYICIYFVIKSAQEERANEVDIPLNDRNQSHE</sequence>
<proteinExistence type="predicted"/>
<keyword evidence="1" id="KW-1133">Transmembrane helix</keyword>
<keyword evidence="1" id="KW-0812">Transmembrane</keyword>
<dbReference type="AlphaFoldDB" id="A0A2G5TK54"/>
<dbReference type="EMBL" id="PDUG01000005">
    <property type="protein sequence ID" value="PIC27623.1"/>
    <property type="molecule type" value="Genomic_DNA"/>
</dbReference>
<dbReference type="Proteomes" id="UP000230233">
    <property type="component" value="Chromosome V"/>
</dbReference>
<gene>
    <name evidence="3" type="primary">Cnig_chr_V.g19819</name>
    <name evidence="3" type="ORF">B9Z55_019819</name>
</gene>